<keyword evidence="7" id="KW-1185">Reference proteome</keyword>
<dbReference type="Pfam" id="PF01614">
    <property type="entry name" value="IclR_C"/>
    <property type="match status" value="1"/>
</dbReference>
<dbReference type="PROSITE" id="PS51077">
    <property type="entry name" value="HTH_ICLR"/>
    <property type="match status" value="1"/>
</dbReference>
<dbReference type="PANTHER" id="PTHR30136:SF7">
    <property type="entry name" value="HTH-TYPE TRANSCRIPTIONAL REGULATOR KDGR-RELATED"/>
    <property type="match status" value="1"/>
</dbReference>
<dbReference type="Proteomes" id="UP000199647">
    <property type="component" value="Unassembled WGS sequence"/>
</dbReference>
<feature type="domain" description="HTH iclR-type" evidence="4">
    <location>
        <begin position="12"/>
        <end position="73"/>
    </location>
</feature>
<dbReference type="AlphaFoldDB" id="A0A1H9PFC9"/>
<keyword evidence="3" id="KW-0804">Transcription</keyword>
<evidence type="ECO:0000256" key="2">
    <source>
        <dbReference type="ARBA" id="ARBA00023125"/>
    </source>
</evidence>
<dbReference type="Gene3D" id="1.10.10.10">
    <property type="entry name" value="Winged helix-like DNA-binding domain superfamily/Winged helix DNA-binding domain"/>
    <property type="match status" value="1"/>
</dbReference>
<evidence type="ECO:0000256" key="1">
    <source>
        <dbReference type="ARBA" id="ARBA00023015"/>
    </source>
</evidence>
<dbReference type="Pfam" id="PF09339">
    <property type="entry name" value="HTH_IclR"/>
    <property type="match status" value="1"/>
</dbReference>
<proteinExistence type="predicted"/>
<dbReference type="GO" id="GO:0045892">
    <property type="term" value="P:negative regulation of DNA-templated transcription"/>
    <property type="evidence" value="ECO:0007669"/>
    <property type="project" value="TreeGrafter"/>
</dbReference>
<dbReference type="InterPro" id="IPR036390">
    <property type="entry name" value="WH_DNA-bd_sf"/>
</dbReference>
<dbReference type="RefSeq" id="WP_092499445.1">
    <property type="nucleotide sequence ID" value="NZ_FOFG01000020.1"/>
</dbReference>
<dbReference type="GO" id="GO:0003700">
    <property type="term" value="F:DNA-binding transcription factor activity"/>
    <property type="evidence" value="ECO:0007669"/>
    <property type="project" value="TreeGrafter"/>
</dbReference>
<evidence type="ECO:0000256" key="3">
    <source>
        <dbReference type="ARBA" id="ARBA00023163"/>
    </source>
</evidence>
<gene>
    <name evidence="6" type="ORF">SAMN05216548_1205</name>
</gene>
<dbReference type="EMBL" id="FOFG01000020">
    <property type="protein sequence ID" value="SER46847.1"/>
    <property type="molecule type" value="Genomic_DNA"/>
</dbReference>
<protein>
    <submittedName>
        <fullName evidence="6">Transcriptional regulator, IclR family</fullName>
    </submittedName>
</protein>
<dbReference type="InterPro" id="IPR036388">
    <property type="entry name" value="WH-like_DNA-bd_sf"/>
</dbReference>
<organism evidence="6 7">
    <name type="scientific">Faunimonas pinastri</name>
    <dbReference type="NCBI Taxonomy" id="1855383"/>
    <lineage>
        <taxon>Bacteria</taxon>
        <taxon>Pseudomonadati</taxon>
        <taxon>Pseudomonadota</taxon>
        <taxon>Alphaproteobacteria</taxon>
        <taxon>Hyphomicrobiales</taxon>
        <taxon>Afifellaceae</taxon>
        <taxon>Faunimonas</taxon>
    </lineage>
</organism>
<evidence type="ECO:0000313" key="6">
    <source>
        <dbReference type="EMBL" id="SER46847.1"/>
    </source>
</evidence>
<dbReference type="SUPFAM" id="SSF55781">
    <property type="entry name" value="GAF domain-like"/>
    <property type="match status" value="1"/>
</dbReference>
<accession>A0A1H9PFC9</accession>
<feature type="domain" description="IclR-ED" evidence="5">
    <location>
        <begin position="74"/>
        <end position="255"/>
    </location>
</feature>
<reference evidence="6 7" key="1">
    <citation type="submission" date="2016-10" db="EMBL/GenBank/DDBJ databases">
        <authorList>
            <person name="de Groot N.N."/>
        </authorList>
    </citation>
    <scope>NUCLEOTIDE SEQUENCE [LARGE SCALE GENOMIC DNA]</scope>
    <source>
        <strain evidence="6 7">A52C2</strain>
    </source>
</reference>
<dbReference type="SUPFAM" id="SSF46785">
    <property type="entry name" value="Winged helix' DNA-binding domain"/>
    <property type="match status" value="1"/>
</dbReference>
<keyword evidence="1" id="KW-0805">Transcription regulation</keyword>
<evidence type="ECO:0000259" key="4">
    <source>
        <dbReference type="PROSITE" id="PS51077"/>
    </source>
</evidence>
<dbReference type="PANTHER" id="PTHR30136">
    <property type="entry name" value="HELIX-TURN-HELIX TRANSCRIPTIONAL REGULATOR, ICLR FAMILY"/>
    <property type="match status" value="1"/>
</dbReference>
<evidence type="ECO:0000259" key="5">
    <source>
        <dbReference type="PROSITE" id="PS51078"/>
    </source>
</evidence>
<dbReference type="STRING" id="1855383.SAMN05216548_1205"/>
<evidence type="ECO:0000313" key="7">
    <source>
        <dbReference type="Proteomes" id="UP000199647"/>
    </source>
</evidence>
<dbReference type="InterPro" id="IPR029016">
    <property type="entry name" value="GAF-like_dom_sf"/>
</dbReference>
<dbReference type="SMART" id="SM00346">
    <property type="entry name" value="HTH_ICLR"/>
    <property type="match status" value="1"/>
</dbReference>
<dbReference type="OrthoDB" id="9791752at2"/>
<dbReference type="Gene3D" id="3.30.450.40">
    <property type="match status" value="1"/>
</dbReference>
<dbReference type="InterPro" id="IPR005471">
    <property type="entry name" value="Tscrpt_reg_IclR_N"/>
</dbReference>
<name>A0A1H9PFC9_9HYPH</name>
<dbReference type="GO" id="GO:0003677">
    <property type="term" value="F:DNA binding"/>
    <property type="evidence" value="ECO:0007669"/>
    <property type="project" value="UniProtKB-KW"/>
</dbReference>
<sequence>MTDVDAGERYRAPALDKGLDILELLAETEEGLSQAEIAKALERTPNEIYRMLDRLVRRSYVVRTQADRYELTLKIFVLAHRHAPMRRLVSHALPVLRRFAREAEQAAHLVVFDRGALVVVAQVDPPGYWSLAIRTGSHIGLNNTGSGHVFLAFATPDERRLMQEEHDPMPNEMPPDDLGDILERVRRDGYEIHDSQQISAVQNLSVPIFGPLGGVIAVLTCPFLHRLDTSEALDADAVLNILLAAATEISAASGGTKT</sequence>
<keyword evidence="2" id="KW-0238">DNA-binding</keyword>
<dbReference type="InterPro" id="IPR014757">
    <property type="entry name" value="Tscrpt_reg_IclR_C"/>
</dbReference>
<dbReference type="PROSITE" id="PS51078">
    <property type="entry name" value="ICLR_ED"/>
    <property type="match status" value="1"/>
</dbReference>
<dbReference type="InterPro" id="IPR050707">
    <property type="entry name" value="HTH_MetabolicPath_Reg"/>
</dbReference>